<keyword evidence="4 7" id="KW-0812">Transmembrane</keyword>
<keyword evidence="3" id="KW-1003">Cell membrane</keyword>
<dbReference type="InterPro" id="IPR032808">
    <property type="entry name" value="DoxX"/>
</dbReference>
<feature type="transmembrane region" description="Helical" evidence="7">
    <location>
        <begin position="54"/>
        <end position="70"/>
    </location>
</feature>
<dbReference type="Pfam" id="PF07681">
    <property type="entry name" value="DoxX"/>
    <property type="match status" value="1"/>
</dbReference>
<feature type="transmembrane region" description="Helical" evidence="7">
    <location>
        <begin position="107"/>
        <end position="130"/>
    </location>
</feature>
<evidence type="ECO:0000256" key="1">
    <source>
        <dbReference type="ARBA" id="ARBA00004651"/>
    </source>
</evidence>
<evidence type="ECO:0000313" key="9">
    <source>
        <dbReference type="Proteomes" id="UP000231276"/>
    </source>
</evidence>
<evidence type="ECO:0000256" key="3">
    <source>
        <dbReference type="ARBA" id="ARBA00022475"/>
    </source>
</evidence>
<comment type="similarity">
    <text evidence="2">Belongs to the DoxX family.</text>
</comment>
<sequence length="134" mass="15002">MLNPFPELLSYALLAPLFLRVVLGMIFINLGYLKLKAEKANWVLLFETAKWRPASFWVGLFAIIEIIGGIMLVAGIYTQIAALVFVAISLLEMKLEKTEPVLLKRNFVFYLLLFAISLSLLFSGAGAFSFDLPL</sequence>
<keyword evidence="5 7" id="KW-1133">Transmembrane helix</keyword>
<comment type="caution">
    <text evidence="8">The sequence shown here is derived from an EMBL/GenBank/DDBJ whole genome shotgun (WGS) entry which is preliminary data.</text>
</comment>
<gene>
    <name evidence="8" type="ORF">COW82_01710</name>
</gene>
<proteinExistence type="inferred from homology"/>
<keyword evidence="6 7" id="KW-0472">Membrane</keyword>
<dbReference type="EMBL" id="PCTS01000023">
    <property type="protein sequence ID" value="PIP86497.1"/>
    <property type="molecule type" value="Genomic_DNA"/>
</dbReference>
<reference evidence="8 9" key="1">
    <citation type="submission" date="2017-09" db="EMBL/GenBank/DDBJ databases">
        <title>Depth-based differentiation of microbial function through sediment-hosted aquifers and enrichment of novel symbionts in the deep terrestrial subsurface.</title>
        <authorList>
            <person name="Probst A.J."/>
            <person name="Ladd B."/>
            <person name="Jarett J.K."/>
            <person name="Geller-Mcgrath D.E."/>
            <person name="Sieber C.M."/>
            <person name="Emerson J.B."/>
            <person name="Anantharaman K."/>
            <person name="Thomas B.C."/>
            <person name="Malmstrom R."/>
            <person name="Stieglmeier M."/>
            <person name="Klingl A."/>
            <person name="Woyke T."/>
            <person name="Ryan C.M."/>
            <person name="Banfield J.F."/>
        </authorList>
    </citation>
    <scope>NUCLEOTIDE SEQUENCE [LARGE SCALE GENOMIC DNA]</scope>
    <source>
        <strain evidence="8">CG22_combo_CG10-13_8_21_14_all_43_18</strain>
    </source>
</reference>
<evidence type="ECO:0008006" key="10">
    <source>
        <dbReference type="Google" id="ProtNLM"/>
    </source>
</evidence>
<comment type="subcellular location">
    <subcellularLocation>
        <location evidence="1">Cell membrane</location>
        <topology evidence="1">Multi-pass membrane protein</topology>
    </subcellularLocation>
</comment>
<dbReference type="InterPro" id="IPR051907">
    <property type="entry name" value="DoxX-like_oxidoreductase"/>
</dbReference>
<dbReference type="Proteomes" id="UP000231276">
    <property type="component" value="Unassembled WGS sequence"/>
</dbReference>
<evidence type="ECO:0000313" key="8">
    <source>
        <dbReference type="EMBL" id="PIP86497.1"/>
    </source>
</evidence>
<evidence type="ECO:0000256" key="7">
    <source>
        <dbReference type="SAM" id="Phobius"/>
    </source>
</evidence>
<dbReference type="PANTHER" id="PTHR33452">
    <property type="entry name" value="OXIDOREDUCTASE CATD-RELATED"/>
    <property type="match status" value="1"/>
</dbReference>
<evidence type="ECO:0000256" key="5">
    <source>
        <dbReference type="ARBA" id="ARBA00022989"/>
    </source>
</evidence>
<name>A0A2H0DWF0_9BACT</name>
<feature type="transmembrane region" description="Helical" evidence="7">
    <location>
        <begin position="12"/>
        <end position="33"/>
    </location>
</feature>
<evidence type="ECO:0000256" key="6">
    <source>
        <dbReference type="ARBA" id="ARBA00023136"/>
    </source>
</evidence>
<dbReference type="AlphaFoldDB" id="A0A2H0DWF0"/>
<evidence type="ECO:0000256" key="2">
    <source>
        <dbReference type="ARBA" id="ARBA00006679"/>
    </source>
</evidence>
<organism evidence="8 9">
    <name type="scientific">Candidatus Campbellbacteria bacterium CG22_combo_CG10-13_8_21_14_all_43_18</name>
    <dbReference type="NCBI Taxonomy" id="1974530"/>
    <lineage>
        <taxon>Bacteria</taxon>
        <taxon>Candidatus Campbelliibacteriota</taxon>
    </lineage>
</organism>
<dbReference type="GO" id="GO:0005886">
    <property type="term" value="C:plasma membrane"/>
    <property type="evidence" value="ECO:0007669"/>
    <property type="project" value="UniProtKB-SubCell"/>
</dbReference>
<accession>A0A2H0DWF0</accession>
<protein>
    <recommendedName>
        <fullName evidence="10">DoxX family protein</fullName>
    </recommendedName>
</protein>
<evidence type="ECO:0000256" key="4">
    <source>
        <dbReference type="ARBA" id="ARBA00022692"/>
    </source>
</evidence>
<dbReference type="PANTHER" id="PTHR33452:SF1">
    <property type="entry name" value="INNER MEMBRANE PROTEIN YPHA-RELATED"/>
    <property type="match status" value="1"/>
</dbReference>